<dbReference type="InterPro" id="IPR013022">
    <property type="entry name" value="Xyl_isomerase-like_TIM-brl"/>
</dbReference>
<evidence type="ECO:0000259" key="1">
    <source>
        <dbReference type="Pfam" id="PF01261"/>
    </source>
</evidence>
<evidence type="ECO:0000313" key="2">
    <source>
        <dbReference type="EMBL" id="AEF96525.1"/>
    </source>
</evidence>
<dbReference type="GO" id="GO:0016853">
    <property type="term" value="F:isomerase activity"/>
    <property type="evidence" value="ECO:0007669"/>
    <property type="project" value="UniProtKB-KW"/>
</dbReference>
<dbReference type="EMBL" id="CP002737">
    <property type="protein sequence ID" value="AEF96525.1"/>
    <property type="molecule type" value="Genomic_DNA"/>
</dbReference>
<gene>
    <name evidence="2" type="ordered locus">Metig_0982</name>
</gene>
<dbReference type="PANTHER" id="PTHR12110:SF21">
    <property type="entry name" value="XYLOSE ISOMERASE-LIKE TIM BARREL DOMAIN-CONTAINING PROTEIN"/>
    <property type="match status" value="1"/>
</dbReference>
<keyword evidence="2" id="KW-0413">Isomerase</keyword>
<protein>
    <submittedName>
        <fullName evidence="2">Xylose isomerase domain-containing protein TIM barrel</fullName>
    </submittedName>
</protein>
<dbReference type="InterPro" id="IPR050312">
    <property type="entry name" value="IolE/XylAMocC-like"/>
</dbReference>
<dbReference type="PANTHER" id="PTHR12110">
    <property type="entry name" value="HYDROXYPYRUVATE ISOMERASE"/>
    <property type="match status" value="1"/>
</dbReference>
<feature type="domain" description="Xylose isomerase-like TIM barrel" evidence="1">
    <location>
        <begin position="53"/>
        <end position="236"/>
    </location>
</feature>
<evidence type="ECO:0000313" key="3">
    <source>
        <dbReference type="Proteomes" id="UP000009227"/>
    </source>
</evidence>
<dbReference type="InterPro" id="IPR036237">
    <property type="entry name" value="Xyl_isomerase-like_sf"/>
</dbReference>
<name>F6BDG4_METIK</name>
<dbReference type="KEGG" id="mig:Metig_0982"/>
<dbReference type="STRING" id="880724.Metig_0982"/>
<dbReference type="AlphaFoldDB" id="F6BDG4"/>
<proteinExistence type="predicted"/>
<reference evidence="2 3" key="1">
    <citation type="submission" date="2011-05" db="EMBL/GenBank/DDBJ databases">
        <title>Complete sequence of Methanotorris igneus Kol 5.</title>
        <authorList>
            <consortium name="US DOE Joint Genome Institute"/>
            <person name="Lucas S."/>
            <person name="Han J."/>
            <person name="Lapidus A."/>
            <person name="Cheng J.-F."/>
            <person name="Goodwin L."/>
            <person name="Pitluck S."/>
            <person name="Peters L."/>
            <person name="Mikhailova N."/>
            <person name="Chertkov O."/>
            <person name="Han C."/>
            <person name="Tapia R."/>
            <person name="Land M."/>
            <person name="Hauser L."/>
            <person name="Kyrpides N."/>
            <person name="Ivanova N."/>
            <person name="Pagani I."/>
            <person name="Sieprawska-Lupa M."/>
            <person name="Whitman W."/>
            <person name="Woyke T."/>
        </authorList>
    </citation>
    <scope>NUCLEOTIDE SEQUENCE [LARGE SCALE GENOMIC DNA]</scope>
    <source>
        <strain evidence="3">DSM 5666 / JCM 11834 / Kol 5</strain>
    </source>
</reference>
<dbReference type="Pfam" id="PF01261">
    <property type="entry name" value="AP_endonuc_2"/>
    <property type="match status" value="1"/>
</dbReference>
<dbReference type="Gene3D" id="3.20.20.150">
    <property type="entry name" value="Divalent-metal-dependent TIM barrel enzymes"/>
    <property type="match status" value="1"/>
</dbReference>
<sequence>MVNTMVAKIGVSMSVFLDSEYSLNDALEFLESRVRYVELICDGNMDIMEKFEDLETYNLKYTIHSPITDINLSSHREKVRTMSIEIIEDVLKTSLKVDARLIVVHPGYSIFKHDYERNLNSLINSLKDLNKLKEEYGIDITIENMPSYDMFMFRHPDEYIINNLDEVKITFDIGHSFLNGNIDEFLKIDSIIHTHIHDNNGEFDEHLPIGMGKINFDNFKDSLKNIKGIKMIELQHKSFEYIDDCISKLKNLIK</sequence>
<dbReference type="HOGENOM" id="CLU_050006_7_2_2"/>
<accession>F6BDG4</accession>
<dbReference type="Proteomes" id="UP000009227">
    <property type="component" value="Chromosome"/>
</dbReference>
<organism evidence="3">
    <name type="scientific">Methanotorris igneus (strain DSM 5666 / JCM 11834 / Kol 5)</name>
    <dbReference type="NCBI Taxonomy" id="880724"/>
    <lineage>
        <taxon>Archaea</taxon>
        <taxon>Methanobacteriati</taxon>
        <taxon>Methanobacteriota</taxon>
        <taxon>Methanomada group</taxon>
        <taxon>Methanococci</taxon>
        <taxon>Methanococcales</taxon>
        <taxon>Methanocaldococcaceae</taxon>
        <taxon>Methanotorris</taxon>
    </lineage>
</organism>
<dbReference type="SUPFAM" id="SSF51658">
    <property type="entry name" value="Xylose isomerase-like"/>
    <property type="match status" value="1"/>
</dbReference>
<keyword evidence="3" id="KW-1185">Reference proteome</keyword>